<sequence>MLAKSIILWTLSLGLLACSEIHSQQPPKENTQQPLSTLAASIKDKQSCLAQGGTWKKSGLAQRDNCVLNASDAGKACQDRSECEVACVAKDKRNIVPGKKIEGQCMATTEQFGCNAYLENGQTRGILCID</sequence>
<evidence type="ECO:0008006" key="4">
    <source>
        <dbReference type="Google" id="ProtNLM"/>
    </source>
</evidence>
<evidence type="ECO:0000313" key="2">
    <source>
        <dbReference type="EMBL" id="MBB6523811.1"/>
    </source>
</evidence>
<reference evidence="2 3" key="1">
    <citation type="submission" date="2020-08" db="EMBL/GenBank/DDBJ databases">
        <title>Genomic Encyclopedia of Type Strains, Phase IV (KMG-IV): sequencing the most valuable type-strain genomes for metagenomic binning, comparative biology and taxonomic classification.</title>
        <authorList>
            <person name="Goeker M."/>
        </authorList>
    </citation>
    <scope>NUCLEOTIDE SEQUENCE [LARGE SCALE GENOMIC DNA]</scope>
    <source>
        <strain evidence="2 3">DSM 22368</strain>
    </source>
</reference>
<accession>A0A7X0JYJ2</accession>
<dbReference type="AlphaFoldDB" id="A0A7X0JYJ2"/>
<dbReference type="RefSeq" id="WP_166843549.1">
    <property type="nucleotide sequence ID" value="NZ_JAAONY010000005.1"/>
</dbReference>
<dbReference type="EMBL" id="JACHHT010000005">
    <property type="protein sequence ID" value="MBB6523811.1"/>
    <property type="molecule type" value="Genomic_DNA"/>
</dbReference>
<keyword evidence="1" id="KW-0732">Signal</keyword>
<comment type="caution">
    <text evidence="2">The sequence shown here is derived from an EMBL/GenBank/DDBJ whole genome shotgun (WGS) entry which is preliminary data.</text>
</comment>
<evidence type="ECO:0000313" key="3">
    <source>
        <dbReference type="Proteomes" id="UP000528457"/>
    </source>
</evidence>
<feature type="chain" id="PRO_5031311725" description="Secreted protein" evidence="1">
    <location>
        <begin position="24"/>
        <end position="130"/>
    </location>
</feature>
<keyword evidence="3" id="KW-1185">Reference proteome</keyword>
<proteinExistence type="predicted"/>
<dbReference type="Proteomes" id="UP000528457">
    <property type="component" value="Unassembled WGS sequence"/>
</dbReference>
<dbReference type="InParanoid" id="A0A7X0JYJ2"/>
<gene>
    <name evidence="2" type="ORF">HNR48_004126</name>
</gene>
<organism evidence="2 3">
    <name type="scientific">Pseudoteredinibacter isoporae</name>
    <dbReference type="NCBI Taxonomy" id="570281"/>
    <lineage>
        <taxon>Bacteria</taxon>
        <taxon>Pseudomonadati</taxon>
        <taxon>Pseudomonadota</taxon>
        <taxon>Gammaproteobacteria</taxon>
        <taxon>Cellvibrionales</taxon>
        <taxon>Cellvibrionaceae</taxon>
        <taxon>Pseudoteredinibacter</taxon>
    </lineage>
</organism>
<protein>
    <recommendedName>
        <fullName evidence="4">Secreted protein</fullName>
    </recommendedName>
</protein>
<feature type="signal peptide" evidence="1">
    <location>
        <begin position="1"/>
        <end position="23"/>
    </location>
</feature>
<dbReference type="PROSITE" id="PS51257">
    <property type="entry name" value="PROKAR_LIPOPROTEIN"/>
    <property type="match status" value="1"/>
</dbReference>
<evidence type="ECO:0000256" key="1">
    <source>
        <dbReference type="SAM" id="SignalP"/>
    </source>
</evidence>
<name>A0A7X0JYJ2_9GAMM</name>